<dbReference type="RefSeq" id="XP_062643027.1">
    <property type="nucleotide sequence ID" value="XM_062787977.1"/>
</dbReference>
<protein>
    <submittedName>
        <fullName evidence="2">HET-domain-containing protein</fullName>
    </submittedName>
</protein>
<dbReference type="InterPro" id="IPR052895">
    <property type="entry name" value="HetReg/Transcr_Mod"/>
</dbReference>
<feature type="non-terminal residue" evidence="2">
    <location>
        <position position="1"/>
    </location>
</feature>
<feature type="non-terminal residue" evidence="2">
    <location>
        <position position="311"/>
    </location>
</feature>
<feature type="domain" description="Heterokaryon incompatibility" evidence="1">
    <location>
        <begin position="78"/>
        <end position="221"/>
    </location>
</feature>
<evidence type="ECO:0000313" key="3">
    <source>
        <dbReference type="Proteomes" id="UP001302602"/>
    </source>
</evidence>
<dbReference type="PANTHER" id="PTHR24148:SF73">
    <property type="entry name" value="HET DOMAIN PROTEIN (AFU_ORTHOLOGUE AFUA_8G01020)"/>
    <property type="match status" value="1"/>
</dbReference>
<dbReference type="Pfam" id="PF06985">
    <property type="entry name" value="HET"/>
    <property type="match status" value="1"/>
</dbReference>
<dbReference type="InterPro" id="IPR010730">
    <property type="entry name" value="HET"/>
</dbReference>
<reference evidence="2" key="1">
    <citation type="journal article" date="2023" name="Mol. Phylogenet. Evol.">
        <title>Genome-scale phylogeny and comparative genomics of the fungal order Sordariales.</title>
        <authorList>
            <person name="Hensen N."/>
            <person name="Bonometti L."/>
            <person name="Westerberg I."/>
            <person name="Brannstrom I.O."/>
            <person name="Guillou S."/>
            <person name="Cros-Aarteil S."/>
            <person name="Calhoun S."/>
            <person name="Haridas S."/>
            <person name="Kuo A."/>
            <person name="Mondo S."/>
            <person name="Pangilinan J."/>
            <person name="Riley R."/>
            <person name="LaButti K."/>
            <person name="Andreopoulos B."/>
            <person name="Lipzen A."/>
            <person name="Chen C."/>
            <person name="Yan M."/>
            <person name="Daum C."/>
            <person name="Ng V."/>
            <person name="Clum A."/>
            <person name="Steindorff A."/>
            <person name="Ohm R.A."/>
            <person name="Martin F."/>
            <person name="Silar P."/>
            <person name="Natvig D.O."/>
            <person name="Lalanne C."/>
            <person name="Gautier V."/>
            <person name="Ament-Velasquez S.L."/>
            <person name="Kruys A."/>
            <person name="Hutchinson M.I."/>
            <person name="Powell A.J."/>
            <person name="Barry K."/>
            <person name="Miller A.N."/>
            <person name="Grigoriev I.V."/>
            <person name="Debuchy R."/>
            <person name="Gladieux P."/>
            <person name="Hiltunen Thoren M."/>
            <person name="Johannesson H."/>
        </authorList>
    </citation>
    <scope>NUCLEOTIDE SEQUENCE</scope>
    <source>
        <strain evidence="2">CBS 731.68</strain>
    </source>
</reference>
<evidence type="ECO:0000259" key="1">
    <source>
        <dbReference type="Pfam" id="PF06985"/>
    </source>
</evidence>
<accession>A0AAN6TRD4</accession>
<sequence length="311" mass="35636">WHNPLCNFLELHSSGGIRRCLTCYSADVDPAAHGEATRWFKPIRQKTELRLLSVKAGNFGDVVHCWLIPCKLENRPTYEAISYTWADEFGDATKSREIYLNNSPLRVTVNCEAALRRVRLPERARTIWIDAVCINQEDQQERGHQVQLMPEIYAGARRVLIYLGEPTNVEYESVSYISDRLRFNQDDLKLCDEPTLSAIARRALCSLLSRRYFSRIWILQEVSLAKEATLIEFDKPRYREPSQLLELLDLARNSDAKDPRDKVFAVFGMINCAESLGYVADYKEETEGTYSRIAVQLSEAHGLMAILVRAA</sequence>
<name>A0AAN6TRD4_9PEZI</name>
<gene>
    <name evidence="2" type="ORF">N657DRAFT_560142</name>
</gene>
<dbReference type="GeneID" id="87824747"/>
<reference evidence="2" key="2">
    <citation type="submission" date="2023-05" db="EMBL/GenBank/DDBJ databases">
        <authorList>
            <consortium name="Lawrence Berkeley National Laboratory"/>
            <person name="Steindorff A."/>
            <person name="Hensen N."/>
            <person name="Bonometti L."/>
            <person name="Westerberg I."/>
            <person name="Brannstrom I.O."/>
            <person name="Guillou S."/>
            <person name="Cros-Aarteil S."/>
            <person name="Calhoun S."/>
            <person name="Haridas S."/>
            <person name="Kuo A."/>
            <person name="Mondo S."/>
            <person name="Pangilinan J."/>
            <person name="Riley R."/>
            <person name="Labutti K."/>
            <person name="Andreopoulos B."/>
            <person name="Lipzen A."/>
            <person name="Chen C."/>
            <person name="Yanf M."/>
            <person name="Daum C."/>
            <person name="Ng V."/>
            <person name="Clum A."/>
            <person name="Ohm R."/>
            <person name="Martin F."/>
            <person name="Silar P."/>
            <person name="Natvig D."/>
            <person name="Lalanne C."/>
            <person name="Gautier V."/>
            <person name="Ament-Velasquez S.L."/>
            <person name="Kruys A."/>
            <person name="Hutchinson M.I."/>
            <person name="Powell A.J."/>
            <person name="Barry K."/>
            <person name="Miller A.N."/>
            <person name="Grigoriev I.V."/>
            <person name="Debuchy R."/>
            <person name="Gladieux P."/>
            <person name="Thoren M.H."/>
            <person name="Johannesson H."/>
        </authorList>
    </citation>
    <scope>NUCLEOTIDE SEQUENCE</scope>
    <source>
        <strain evidence="2">CBS 731.68</strain>
    </source>
</reference>
<dbReference type="PANTHER" id="PTHR24148">
    <property type="entry name" value="ANKYRIN REPEAT DOMAIN-CONTAINING PROTEIN 39 HOMOLOG-RELATED"/>
    <property type="match status" value="1"/>
</dbReference>
<comment type="caution">
    <text evidence="2">The sequence shown here is derived from an EMBL/GenBank/DDBJ whole genome shotgun (WGS) entry which is preliminary data.</text>
</comment>
<proteinExistence type="predicted"/>
<keyword evidence="3" id="KW-1185">Reference proteome</keyword>
<evidence type="ECO:0000313" key="2">
    <source>
        <dbReference type="EMBL" id="KAK4119254.1"/>
    </source>
</evidence>
<dbReference type="EMBL" id="MU853251">
    <property type="protein sequence ID" value="KAK4119254.1"/>
    <property type="molecule type" value="Genomic_DNA"/>
</dbReference>
<dbReference type="AlphaFoldDB" id="A0AAN6TRD4"/>
<dbReference type="Proteomes" id="UP001302602">
    <property type="component" value="Unassembled WGS sequence"/>
</dbReference>
<organism evidence="2 3">
    <name type="scientific">Parathielavia appendiculata</name>
    <dbReference type="NCBI Taxonomy" id="2587402"/>
    <lineage>
        <taxon>Eukaryota</taxon>
        <taxon>Fungi</taxon>
        <taxon>Dikarya</taxon>
        <taxon>Ascomycota</taxon>
        <taxon>Pezizomycotina</taxon>
        <taxon>Sordariomycetes</taxon>
        <taxon>Sordariomycetidae</taxon>
        <taxon>Sordariales</taxon>
        <taxon>Chaetomiaceae</taxon>
        <taxon>Parathielavia</taxon>
    </lineage>
</organism>